<keyword evidence="8" id="KW-0175">Coiled coil</keyword>
<proteinExistence type="inferred from homology"/>
<gene>
    <name evidence="10" type="ORF">BJG266_LOCUS44478</name>
    <name evidence="11" type="ORF">QVE165_LOCUS61449</name>
</gene>
<dbReference type="PANTHER" id="PTHR46494">
    <property type="entry name" value="CORA FAMILY METAL ION TRANSPORTER (EUROFUNG)"/>
    <property type="match status" value="1"/>
</dbReference>
<evidence type="ECO:0000256" key="4">
    <source>
        <dbReference type="ARBA" id="ARBA00022475"/>
    </source>
</evidence>
<dbReference type="SUPFAM" id="SSF144083">
    <property type="entry name" value="Magnesium transport protein CorA, transmembrane region"/>
    <property type="match status" value="1"/>
</dbReference>
<dbReference type="InterPro" id="IPR045863">
    <property type="entry name" value="CorA_TM1_TM2"/>
</dbReference>
<evidence type="ECO:0000256" key="1">
    <source>
        <dbReference type="ARBA" id="ARBA00004651"/>
    </source>
</evidence>
<keyword evidence="6 9" id="KW-1133">Transmembrane helix</keyword>
<comment type="subcellular location">
    <subcellularLocation>
        <location evidence="1">Cell membrane</location>
        <topology evidence="1">Multi-pass membrane protein</topology>
    </subcellularLocation>
</comment>
<dbReference type="InterPro" id="IPR002523">
    <property type="entry name" value="MgTranspt_CorA/ZnTranspt_ZntB"/>
</dbReference>
<dbReference type="GO" id="GO:0015095">
    <property type="term" value="F:magnesium ion transmembrane transporter activity"/>
    <property type="evidence" value="ECO:0007669"/>
    <property type="project" value="TreeGrafter"/>
</dbReference>
<dbReference type="PANTHER" id="PTHR46494:SF1">
    <property type="entry name" value="CORA FAMILY METAL ION TRANSPORTER (EUROFUNG)"/>
    <property type="match status" value="1"/>
</dbReference>
<dbReference type="OrthoDB" id="9978047at2759"/>
<evidence type="ECO:0000256" key="3">
    <source>
        <dbReference type="ARBA" id="ARBA00022448"/>
    </source>
</evidence>
<evidence type="ECO:0000256" key="8">
    <source>
        <dbReference type="SAM" id="Coils"/>
    </source>
</evidence>
<feature type="coiled-coil region" evidence="8">
    <location>
        <begin position="218"/>
        <end position="275"/>
    </location>
</feature>
<keyword evidence="3" id="KW-0813">Transport</keyword>
<dbReference type="InterPro" id="IPR045861">
    <property type="entry name" value="CorA_cytoplasmic_dom"/>
</dbReference>
<evidence type="ECO:0000256" key="5">
    <source>
        <dbReference type="ARBA" id="ARBA00022692"/>
    </source>
</evidence>
<dbReference type="GO" id="GO:0015087">
    <property type="term" value="F:cobalt ion transmembrane transporter activity"/>
    <property type="evidence" value="ECO:0007669"/>
    <property type="project" value="TreeGrafter"/>
</dbReference>
<sequence length="430" mass="51218">MRLYFHNKKVKDDELDLKLISNIDIRPVLFHIIQYDELHYDEHKFNTLSELNSFLPTTSYTSEDYCTWINIDGIHRIDILDELSIRFNLHSLIKEDISTMNERMKFDLLDNGASIYLLLKIVYIHPTTENIQQEQLSIILKENNFLITFQETKDKLNSIDIFQVVKHRLKNNRGRIRSLKIDYLFYCLIDVIIENYMFVLDHISITIDTLDKSLMNRLKQTNNNILSTENNLKTLKLIYDTKHKMLSLRILCHPLREIIVKLQKAQDRISMANQNALYRRQYRRKKRPKHITLSGNYFFNPNSDSLTRRWSLGNIENKAPIFNEYIFMYFKDLNDHIIQLHDRIDTYCDLSSSLMSFYMILNDAEMNRIMTFLTLISVTFIPLMFLIGLFSVNFHNTPPLKWHYGYFCVLAALGSSASIMISFFKWKKWL</sequence>
<comment type="caution">
    <text evidence="10">The sequence shown here is derived from an EMBL/GenBank/DDBJ whole genome shotgun (WGS) entry which is preliminary data.</text>
</comment>
<accession>A0A815ULC1</accession>
<dbReference type="Gene3D" id="3.30.460.20">
    <property type="entry name" value="CorA soluble domain-like"/>
    <property type="match status" value="1"/>
</dbReference>
<evidence type="ECO:0000256" key="6">
    <source>
        <dbReference type="ARBA" id="ARBA00022989"/>
    </source>
</evidence>
<evidence type="ECO:0000313" key="11">
    <source>
        <dbReference type="EMBL" id="CAF1651321.1"/>
    </source>
</evidence>
<dbReference type="Proteomes" id="UP000663877">
    <property type="component" value="Unassembled WGS sequence"/>
</dbReference>
<evidence type="ECO:0000313" key="10">
    <source>
        <dbReference type="EMBL" id="CAF1524283.1"/>
    </source>
</evidence>
<keyword evidence="12" id="KW-1185">Reference proteome</keyword>
<feature type="transmembrane region" description="Helical" evidence="9">
    <location>
        <begin position="369"/>
        <end position="392"/>
    </location>
</feature>
<evidence type="ECO:0000256" key="7">
    <source>
        <dbReference type="ARBA" id="ARBA00023136"/>
    </source>
</evidence>
<dbReference type="Gene3D" id="1.20.58.340">
    <property type="entry name" value="Magnesium transport protein CorA, transmembrane region"/>
    <property type="match status" value="2"/>
</dbReference>
<organism evidence="10 13">
    <name type="scientific">Adineta steineri</name>
    <dbReference type="NCBI Taxonomy" id="433720"/>
    <lineage>
        <taxon>Eukaryota</taxon>
        <taxon>Metazoa</taxon>
        <taxon>Spiralia</taxon>
        <taxon>Gnathifera</taxon>
        <taxon>Rotifera</taxon>
        <taxon>Eurotatoria</taxon>
        <taxon>Bdelloidea</taxon>
        <taxon>Adinetida</taxon>
        <taxon>Adinetidae</taxon>
        <taxon>Adineta</taxon>
    </lineage>
</organism>
<dbReference type="Proteomes" id="UP000663832">
    <property type="component" value="Unassembled WGS sequence"/>
</dbReference>
<keyword evidence="4" id="KW-1003">Cell membrane</keyword>
<keyword evidence="7 9" id="KW-0472">Membrane</keyword>
<dbReference type="GO" id="GO:0000287">
    <property type="term" value="F:magnesium ion binding"/>
    <property type="evidence" value="ECO:0007669"/>
    <property type="project" value="TreeGrafter"/>
</dbReference>
<keyword evidence="5 9" id="KW-0812">Transmembrane</keyword>
<dbReference type="GO" id="GO:0005886">
    <property type="term" value="C:plasma membrane"/>
    <property type="evidence" value="ECO:0007669"/>
    <property type="project" value="UniProtKB-SubCell"/>
</dbReference>
<evidence type="ECO:0000313" key="12">
    <source>
        <dbReference type="Proteomes" id="UP000663832"/>
    </source>
</evidence>
<evidence type="ECO:0000256" key="2">
    <source>
        <dbReference type="ARBA" id="ARBA00009765"/>
    </source>
</evidence>
<protein>
    <submittedName>
        <fullName evidence="10">Uncharacterized protein</fullName>
    </submittedName>
</protein>
<dbReference type="SUPFAM" id="SSF143865">
    <property type="entry name" value="CorA soluble domain-like"/>
    <property type="match status" value="1"/>
</dbReference>
<dbReference type="GO" id="GO:0050897">
    <property type="term" value="F:cobalt ion binding"/>
    <property type="evidence" value="ECO:0007669"/>
    <property type="project" value="TreeGrafter"/>
</dbReference>
<dbReference type="AlphaFoldDB" id="A0A815ULC1"/>
<name>A0A815ULC1_9BILA</name>
<evidence type="ECO:0000256" key="9">
    <source>
        <dbReference type="SAM" id="Phobius"/>
    </source>
</evidence>
<dbReference type="EMBL" id="CAJNOI010003618">
    <property type="protein sequence ID" value="CAF1524283.1"/>
    <property type="molecule type" value="Genomic_DNA"/>
</dbReference>
<feature type="transmembrane region" description="Helical" evidence="9">
    <location>
        <begin position="404"/>
        <end position="424"/>
    </location>
</feature>
<reference evidence="10" key="1">
    <citation type="submission" date="2021-02" db="EMBL/GenBank/DDBJ databases">
        <authorList>
            <person name="Nowell W R."/>
        </authorList>
    </citation>
    <scope>NUCLEOTIDE SEQUENCE</scope>
</reference>
<dbReference type="Pfam" id="PF01544">
    <property type="entry name" value="CorA"/>
    <property type="match status" value="2"/>
</dbReference>
<dbReference type="EMBL" id="CAJNOM010003982">
    <property type="protein sequence ID" value="CAF1651321.1"/>
    <property type="molecule type" value="Genomic_DNA"/>
</dbReference>
<evidence type="ECO:0000313" key="13">
    <source>
        <dbReference type="Proteomes" id="UP000663877"/>
    </source>
</evidence>
<comment type="similarity">
    <text evidence="2">Belongs to the CorA metal ion transporter (MIT) (TC 1.A.35) family.</text>
</comment>